<evidence type="ECO:0000256" key="1">
    <source>
        <dbReference type="SAM" id="MobiDB-lite"/>
    </source>
</evidence>
<dbReference type="OrthoDB" id="6621698at2759"/>
<protein>
    <recommendedName>
        <fullName evidence="2">DUF4806 domain-containing protein</fullName>
    </recommendedName>
</protein>
<feature type="compositionally biased region" description="Low complexity" evidence="1">
    <location>
        <begin position="126"/>
        <end position="135"/>
    </location>
</feature>
<dbReference type="Pfam" id="PF16064">
    <property type="entry name" value="DUF4806"/>
    <property type="match status" value="1"/>
</dbReference>
<dbReference type="RefSeq" id="XP_016662486.1">
    <property type="nucleotide sequence ID" value="XM_016806997.1"/>
</dbReference>
<dbReference type="Proteomes" id="UP000007819">
    <property type="component" value="Chromosome X"/>
</dbReference>
<feature type="domain" description="DUF4806" evidence="2">
    <location>
        <begin position="322"/>
        <end position="402"/>
    </location>
</feature>
<dbReference type="AlphaFoldDB" id="A0A8R2D5I9"/>
<dbReference type="InterPro" id="IPR032071">
    <property type="entry name" value="DUF4806"/>
</dbReference>
<reference evidence="4" key="1">
    <citation type="submission" date="2010-06" db="EMBL/GenBank/DDBJ databases">
        <authorList>
            <person name="Jiang H."/>
            <person name="Abraham K."/>
            <person name="Ali S."/>
            <person name="Alsbrooks S.L."/>
            <person name="Anim B.N."/>
            <person name="Anosike U.S."/>
            <person name="Attaway T."/>
            <person name="Bandaranaike D.P."/>
            <person name="Battles P.K."/>
            <person name="Bell S.N."/>
            <person name="Bell A.V."/>
            <person name="Beltran B."/>
            <person name="Bickham C."/>
            <person name="Bustamante Y."/>
            <person name="Caleb T."/>
            <person name="Canada A."/>
            <person name="Cardenas V."/>
            <person name="Carter K."/>
            <person name="Chacko J."/>
            <person name="Chandrabose M.N."/>
            <person name="Chavez D."/>
            <person name="Chavez A."/>
            <person name="Chen L."/>
            <person name="Chu H.-S."/>
            <person name="Claassen K.J."/>
            <person name="Cockrell R."/>
            <person name="Collins M."/>
            <person name="Cooper J.A."/>
            <person name="Cree A."/>
            <person name="Curry S.M."/>
            <person name="Da Y."/>
            <person name="Dao M.D."/>
            <person name="Das B."/>
            <person name="Davila M.-L."/>
            <person name="Davy-Carroll L."/>
            <person name="Denson S."/>
            <person name="Dinh H."/>
            <person name="Ebong V.E."/>
            <person name="Edwards J.R."/>
            <person name="Egan A."/>
            <person name="El-Daye J."/>
            <person name="Escobedo L."/>
            <person name="Fernandez S."/>
            <person name="Fernando P.R."/>
            <person name="Flagg N."/>
            <person name="Forbes L.D."/>
            <person name="Fowler R.G."/>
            <person name="Fu Q."/>
            <person name="Gabisi R.A."/>
            <person name="Ganer J."/>
            <person name="Garbino Pronczuk A."/>
            <person name="Garcia R.M."/>
            <person name="Garner T."/>
            <person name="Garrett T.E."/>
            <person name="Gonzalez D.A."/>
            <person name="Hamid H."/>
            <person name="Hawkins E.S."/>
            <person name="Hirani K."/>
            <person name="Hogues M.E."/>
            <person name="Hollins B."/>
            <person name="Hsiao C.-H."/>
            <person name="Jabil R."/>
            <person name="James M.L."/>
            <person name="Jhangiani S.N."/>
            <person name="Johnson B."/>
            <person name="Johnson Q."/>
            <person name="Joshi V."/>
            <person name="Kalu J.B."/>
            <person name="Kam C."/>
            <person name="Kashfia A."/>
            <person name="Keebler J."/>
            <person name="Kisamo H."/>
            <person name="Kovar C.L."/>
            <person name="Lago L.A."/>
            <person name="Lai C.-Y."/>
            <person name="Laidlaw J."/>
            <person name="Lara F."/>
            <person name="Le T.-K."/>
            <person name="Lee S.L."/>
            <person name="Legall F.H."/>
            <person name="Lemon S.J."/>
            <person name="Lewis L.R."/>
            <person name="Li B."/>
            <person name="Liu Y."/>
            <person name="Liu Y.-S."/>
            <person name="Lopez J."/>
            <person name="Lozado R.J."/>
            <person name="Lu J."/>
            <person name="Madu R.C."/>
            <person name="Maheshwari M."/>
            <person name="Maheshwari R."/>
            <person name="Malloy K."/>
            <person name="Martinez E."/>
            <person name="Mathew T."/>
            <person name="Mercado I.C."/>
            <person name="Mercado C."/>
            <person name="Meyer B."/>
            <person name="Montgomery K."/>
            <person name="Morgan M.B."/>
            <person name="Munidasa M."/>
            <person name="Nazareth L.V."/>
            <person name="Nelson J."/>
            <person name="Ng B.M."/>
            <person name="Nguyen N.B."/>
            <person name="Nguyen P.Q."/>
            <person name="Nguyen T."/>
            <person name="Obregon M."/>
            <person name="Okwuonu G.O."/>
            <person name="Onwere C.G."/>
            <person name="Orozco G."/>
            <person name="Parra A."/>
            <person name="Patel S."/>
            <person name="Patil S."/>
            <person name="Perez A."/>
            <person name="Perez Y."/>
            <person name="Pham C."/>
            <person name="Primus E.L."/>
            <person name="Pu L.-L."/>
            <person name="Puazo M."/>
            <person name="Qin X."/>
            <person name="Quiroz J.B."/>
            <person name="Reese J."/>
            <person name="Richards S."/>
            <person name="Rives C.M."/>
            <person name="Robberts R."/>
            <person name="Ruiz S.J."/>
            <person name="Ruiz M.J."/>
            <person name="Santibanez J."/>
            <person name="Schneider B.W."/>
            <person name="Sisson I."/>
            <person name="Smith M."/>
            <person name="Sodergren E."/>
            <person name="Song X.-Z."/>
            <person name="Song B.B."/>
            <person name="Summersgill H."/>
            <person name="Thelus R."/>
            <person name="Thornton R.D."/>
            <person name="Trejos Z.Y."/>
            <person name="Usmani K."/>
            <person name="Vattathil S."/>
            <person name="Villasana D."/>
            <person name="Walker D.L."/>
            <person name="Wang S."/>
            <person name="Wang K."/>
            <person name="White C.S."/>
            <person name="Williams A.C."/>
            <person name="Williamson J."/>
            <person name="Wilson K."/>
            <person name="Woghiren I.O."/>
            <person name="Woodworth J.R."/>
            <person name="Worley K.C."/>
            <person name="Wright R.A."/>
            <person name="Wu W."/>
            <person name="Young L."/>
            <person name="Zhang L."/>
            <person name="Zhang J."/>
            <person name="Zhu Y."/>
            <person name="Muzny D.M."/>
            <person name="Weinstock G."/>
            <person name="Gibbs R.A."/>
        </authorList>
    </citation>
    <scope>NUCLEOTIDE SEQUENCE [LARGE SCALE GENOMIC DNA]</scope>
    <source>
        <strain evidence="4">LSR1</strain>
    </source>
</reference>
<feature type="region of interest" description="Disordered" evidence="1">
    <location>
        <begin position="106"/>
        <end position="135"/>
    </location>
</feature>
<organism evidence="3 4">
    <name type="scientific">Acyrthosiphon pisum</name>
    <name type="common">Pea aphid</name>
    <dbReference type="NCBI Taxonomy" id="7029"/>
    <lineage>
        <taxon>Eukaryota</taxon>
        <taxon>Metazoa</taxon>
        <taxon>Ecdysozoa</taxon>
        <taxon>Arthropoda</taxon>
        <taxon>Hexapoda</taxon>
        <taxon>Insecta</taxon>
        <taxon>Pterygota</taxon>
        <taxon>Neoptera</taxon>
        <taxon>Paraneoptera</taxon>
        <taxon>Hemiptera</taxon>
        <taxon>Sternorrhyncha</taxon>
        <taxon>Aphidomorpha</taxon>
        <taxon>Aphidoidea</taxon>
        <taxon>Aphididae</taxon>
        <taxon>Macrosiphini</taxon>
        <taxon>Acyrthosiphon</taxon>
    </lineage>
</organism>
<evidence type="ECO:0000313" key="4">
    <source>
        <dbReference type="Proteomes" id="UP000007819"/>
    </source>
</evidence>
<evidence type="ECO:0000259" key="2">
    <source>
        <dbReference type="Pfam" id="PF16064"/>
    </source>
</evidence>
<dbReference type="PANTHER" id="PTHR34153">
    <property type="entry name" value="SI:CH211-262H13.3-RELATED-RELATED"/>
    <property type="match status" value="1"/>
</dbReference>
<dbReference type="PANTHER" id="PTHR34153:SF2">
    <property type="entry name" value="SI:CH211-262H13.3-RELATED"/>
    <property type="match status" value="1"/>
</dbReference>
<dbReference type="GeneID" id="107884578"/>
<proteinExistence type="predicted"/>
<dbReference type="EnsemblMetazoa" id="XM_016806997.2">
    <property type="protein sequence ID" value="XP_016662486.1"/>
    <property type="gene ID" value="LOC107884578"/>
</dbReference>
<sequence length="437" mass="49331">MQKSGWYIVKFINENTIETIPSCWMVNFNKCLWPTTLSFSKISLAIKSCLKPSKNSKEWKYCEVKVLSKKLLTNFNEASKLTNKFLTQSSTEAESLPKKFLKKRKKNIKKGEKTSNNEDCSEPLQNSSSSSSCSNCDESDSSLPLLPTFSKTDDKIQTINADECISTNDVCEKNTVNNLFTLDVHSSPEEKTGNTDNNSVLENLLAGDYNWINNVSMMNNNCDNNEDNIILNSSVQIQNNDVNTDSVETINPNLIQEDPAEVQKQIIRQLVTLNARSKEHGEYLHTIMMILNDMQERQKISTDQLSATSSSSHEFEKIYETLPVSSEESLNILQNALTNNDTLYNKTVKMLSLIGGGDVKESVRRILRKLITNEYAKTFSYTGHKNSKNAFNKTILSSLLIKAIHSSERLADKSIKEIETIASIWLSKAGERSKNRN</sequence>
<evidence type="ECO:0000313" key="3">
    <source>
        <dbReference type="EnsemblMetazoa" id="XP_016662486.1"/>
    </source>
</evidence>
<keyword evidence="4" id="KW-1185">Reference proteome</keyword>
<accession>A0A8R2D5I9</accession>
<name>A0A8R2D5I9_ACYPI</name>
<reference evidence="3" key="2">
    <citation type="submission" date="2022-06" db="UniProtKB">
        <authorList>
            <consortium name="EnsemblMetazoa"/>
        </authorList>
    </citation>
    <scope>IDENTIFICATION</scope>
</reference>
<dbReference type="KEGG" id="api:107884578"/>